<evidence type="ECO:0000313" key="3">
    <source>
        <dbReference type="Proteomes" id="UP001356427"/>
    </source>
</evidence>
<dbReference type="EMBL" id="JAGTTL010000006">
    <property type="protein sequence ID" value="KAK6320905.1"/>
    <property type="molecule type" value="Genomic_DNA"/>
</dbReference>
<protein>
    <submittedName>
        <fullName evidence="2">Uncharacterized protein</fullName>
    </submittedName>
</protein>
<sequence length="280" mass="30388">MKKCPGCGHMLAEYFKFCCDCGFKLPVQSQVCTSDKNTAEHQTSAVSEAEPQHENEPLTLSGNKADTPLKHSSEEPGGNVKKKSGDTPSNTELTTDTHQKEESSGSESYAVVDVPPTGTPSKNTATPTIPSKPPTSLIPSPYHTTTEDQPEGHRRHVQDQSVGETTETRTAKRKQSLENQDERLPSQHKESEKQSNNGGGDASKSSTAGSPPAKKDRPPNQSNDEDIQQVTSKKKKDQREKPTQMSPEGSKEAGVRNEQQTSSNQSDKCTKDEANSQPCV</sequence>
<feature type="region of interest" description="Disordered" evidence="1">
    <location>
        <begin position="34"/>
        <end position="280"/>
    </location>
</feature>
<name>A0AAN8MBJ4_9TELE</name>
<dbReference type="AlphaFoldDB" id="A0AAN8MBJ4"/>
<accession>A0AAN8MBJ4</accession>
<feature type="compositionally biased region" description="Polar residues" evidence="1">
    <location>
        <begin position="257"/>
        <end position="267"/>
    </location>
</feature>
<keyword evidence="3" id="KW-1185">Reference proteome</keyword>
<comment type="caution">
    <text evidence="2">The sequence shown here is derived from an EMBL/GenBank/DDBJ whole genome shotgun (WGS) entry which is preliminary data.</text>
</comment>
<feature type="compositionally biased region" description="Polar residues" evidence="1">
    <location>
        <begin position="34"/>
        <end position="46"/>
    </location>
</feature>
<gene>
    <name evidence="2" type="ORF">J4Q44_G00078810</name>
</gene>
<feature type="compositionally biased region" description="Basic and acidic residues" evidence="1">
    <location>
        <begin position="180"/>
        <end position="193"/>
    </location>
</feature>
<evidence type="ECO:0000313" key="2">
    <source>
        <dbReference type="EMBL" id="KAK6320905.1"/>
    </source>
</evidence>
<proteinExistence type="predicted"/>
<dbReference type="Proteomes" id="UP001356427">
    <property type="component" value="Unassembled WGS sequence"/>
</dbReference>
<organism evidence="2 3">
    <name type="scientific">Coregonus suidteri</name>
    <dbReference type="NCBI Taxonomy" id="861788"/>
    <lineage>
        <taxon>Eukaryota</taxon>
        <taxon>Metazoa</taxon>
        <taxon>Chordata</taxon>
        <taxon>Craniata</taxon>
        <taxon>Vertebrata</taxon>
        <taxon>Euteleostomi</taxon>
        <taxon>Actinopterygii</taxon>
        <taxon>Neopterygii</taxon>
        <taxon>Teleostei</taxon>
        <taxon>Protacanthopterygii</taxon>
        <taxon>Salmoniformes</taxon>
        <taxon>Salmonidae</taxon>
        <taxon>Coregoninae</taxon>
        <taxon>Coregonus</taxon>
    </lineage>
</organism>
<evidence type="ECO:0000256" key="1">
    <source>
        <dbReference type="SAM" id="MobiDB-lite"/>
    </source>
</evidence>
<feature type="compositionally biased region" description="Polar residues" evidence="1">
    <location>
        <begin position="119"/>
        <end position="129"/>
    </location>
</feature>
<reference evidence="2 3" key="1">
    <citation type="submission" date="2021-04" db="EMBL/GenBank/DDBJ databases">
        <authorList>
            <person name="De Guttry C."/>
            <person name="Zahm M."/>
            <person name="Klopp C."/>
            <person name="Cabau C."/>
            <person name="Louis A."/>
            <person name="Berthelot C."/>
            <person name="Parey E."/>
            <person name="Roest Crollius H."/>
            <person name="Montfort J."/>
            <person name="Robinson-Rechavi M."/>
            <person name="Bucao C."/>
            <person name="Bouchez O."/>
            <person name="Gislard M."/>
            <person name="Lluch J."/>
            <person name="Milhes M."/>
            <person name="Lampietro C."/>
            <person name="Lopez Roques C."/>
            <person name="Donnadieu C."/>
            <person name="Braasch I."/>
            <person name="Desvignes T."/>
            <person name="Postlethwait J."/>
            <person name="Bobe J."/>
            <person name="Wedekind C."/>
            <person name="Guiguen Y."/>
        </authorList>
    </citation>
    <scope>NUCLEOTIDE SEQUENCE [LARGE SCALE GENOMIC DNA]</scope>
    <source>
        <strain evidence="2">Cs_M1</strain>
        <tissue evidence="2">Blood</tissue>
    </source>
</reference>